<protein>
    <submittedName>
        <fullName evidence="5">Peptide ABC transporter ATP-binding protein</fullName>
    </submittedName>
</protein>
<dbReference type="InterPro" id="IPR017871">
    <property type="entry name" value="ABC_transporter-like_CS"/>
</dbReference>
<gene>
    <name evidence="5" type="ORF">BSA145_04315</name>
</gene>
<dbReference type="PANTHER" id="PTHR43776:SF8">
    <property type="entry name" value="ABC TRANSPORTER, ATP-BINDING PROTEIN"/>
    <property type="match status" value="1"/>
</dbReference>
<keyword evidence="3 5" id="KW-0067">ATP-binding</keyword>
<dbReference type="CDD" id="cd03257">
    <property type="entry name" value="ABC_NikE_OppD_transporters"/>
    <property type="match status" value="1"/>
</dbReference>
<evidence type="ECO:0000256" key="1">
    <source>
        <dbReference type="ARBA" id="ARBA00022448"/>
    </source>
</evidence>
<dbReference type="PROSITE" id="PS00211">
    <property type="entry name" value="ABC_TRANSPORTER_1"/>
    <property type="match status" value="1"/>
</dbReference>
<dbReference type="PANTHER" id="PTHR43776">
    <property type="entry name" value="TRANSPORT ATP-BINDING PROTEIN"/>
    <property type="match status" value="1"/>
</dbReference>
<organism evidence="5 6">
    <name type="scientific">Bacillus safensis</name>
    <dbReference type="NCBI Taxonomy" id="561879"/>
    <lineage>
        <taxon>Bacteria</taxon>
        <taxon>Bacillati</taxon>
        <taxon>Bacillota</taxon>
        <taxon>Bacilli</taxon>
        <taxon>Bacillales</taxon>
        <taxon>Bacillaceae</taxon>
        <taxon>Bacillus</taxon>
    </lineage>
</organism>
<dbReference type="Proteomes" id="UP000185426">
    <property type="component" value="Chromosome"/>
</dbReference>
<dbReference type="InterPro" id="IPR003593">
    <property type="entry name" value="AAA+_ATPase"/>
</dbReference>
<evidence type="ECO:0000259" key="4">
    <source>
        <dbReference type="PROSITE" id="PS50893"/>
    </source>
</evidence>
<dbReference type="GO" id="GO:0016887">
    <property type="term" value="F:ATP hydrolysis activity"/>
    <property type="evidence" value="ECO:0007669"/>
    <property type="project" value="InterPro"/>
</dbReference>
<keyword evidence="1" id="KW-0813">Transport</keyword>
<dbReference type="InterPro" id="IPR003439">
    <property type="entry name" value="ABC_transporter-like_ATP-bd"/>
</dbReference>
<evidence type="ECO:0000313" key="5">
    <source>
        <dbReference type="EMBL" id="APT45219.1"/>
    </source>
</evidence>
<sequence length="256" mass="28786">MLITAFDLVKHGEKKGLFSNQKKPKDRISYVSFQIEKGQCAGLVGESGSGKSTLARILLGLEKIDGGEVQIDGMTADKWRRVNRGKMSVVFQDYLSSVHPSFKVKEIIAEPMRLLKQNQNLDQKVLSLLEQVRLPSSVLNQYAHQLSGGQLQRVCIARAISTHPAILILDEVLSSLDVSVQVQILELLETLKQELDMTMLLITHDVEAAVYLCDRLLFLHEGSLVEECKKDELFEVSHPFTLQLIDSLMPFQLDKK</sequence>
<name>A0A1L6ZFB8_BACIA</name>
<evidence type="ECO:0000313" key="6">
    <source>
        <dbReference type="Proteomes" id="UP000185426"/>
    </source>
</evidence>
<dbReference type="SMART" id="SM00382">
    <property type="entry name" value="AAA"/>
    <property type="match status" value="1"/>
</dbReference>
<dbReference type="RefSeq" id="WP_075621731.1">
    <property type="nucleotide sequence ID" value="NZ_CP015607.1"/>
</dbReference>
<dbReference type="GO" id="GO:0055085">
    <property type="term" value="P:transmembrane transport"/>
    <property type="evidence" value="ECO:0007669"/>
    <property type="project" value="UniProtKB-ARBA"/>
</dbReference>
<evidence type="ECO:0000256" key="2">
    <source>
        <dbReference type="ARBA" id="ARBA00022741"/>
    </source>
</evidence>
<dbReference type="GO" id="GO:0005524">
    <property type="term" value="F:ATP binding"/>
    <property type="evidence" value="ECO:0007669"/>
    <property type="project" value="UniProtKB-KW"/>
</dbReference>
<evidence type="ECO:0000256" key="3">
    <source>
        <dbReference type="ARBA" id="ARBA00022840"/>
    </source>
</evidence>
<dbReference type="Gene3D" id="3.40.50.300">
    <property type="entry name" value="P-loop containing nucleotide triphosphate hydrolases"/>
    <property type="match status" value="1"/>
</dbReference>
<feature type="domain" description="ABC transporter" evidence="4">
    <location>
        <begin position="3"/>
        <end position="246"/>
    </location>
</feature>
<dbReference type="AlphaFoldDB" id="A0A1L6ZFB8"/>
<proteinExistence type="predicted"/>
<dbReference type="Pfam" id="PF00005">
    <property type="entry name" value="ABC_tran"/>
    <property type="match status" value="1"/>
</dbReference>
<dbReference type="PROSITE" id="PS50893">
    <property type="entry name" value="ABC_TRANSPORTER_2"/>
    <property type="match status" value="1"/>
</dbReference>
<reference evidence="5 6" key="1">
    <citation type="submission" date="2016-05" db="EMBL/GenBank/DDBJ databases">
        <title>Complete Genome and Methylome Analysis of Psychrotrophic Bacterial Isolates from Antarctic Lake Untersee.</title>
        <authorList>
            <person name="Fomenkov A."/>
            <person name="Akimov V.N."/>
            <person name="Vasilyeva L.V."/>
            <person name="Andersen D."/>
            <person name="Vincze T."/>
            <person name="Roberts R.J."/>
        </authorList>
    </citation>
    <scope>NUCLEOTIDE SEQUENCE [LARGE SCALE GENOMIC DNA]</scope>
    <source>
        <strain evidence="5 6">U14-5</strain>
    </source>
</reference>
<dbReference type="InterPro" id="IPR027417">
    <property type="entry name" value="P-loop_NTPase"/>
</dbReference>
<keyword evidence="2" id="KW-0547">Nucleotide-binding</keyword>
<accession>A0A1L6ZFB8</accession>
<dbReference type="EMBL" id="CP015607">
    <property type="protein sequence ID" value="APT45219.1"/>
    <property type="molecule type" value="Genomic_DNA"/>
</dbReference>
<dbReference type="SUPFAM" id="SSF52540">
    <property type="entry name" value="P-loop containing nucleoside triphosphate hydrolases"/>
    <property type="match status" value="1"/>
</dbReference>
<dbReference type="InterPro" id="IPR050319">
    <property type="entry name" value="ABC_transp_ATP-bind"/>
</dbReference>